<feature type="domain" description="BZIP" evidence="7">
    <location>
        <begin position="255"/>
        <end position="318"/>
    </location>
</feature>
<dbReference type="GO" id="GO:0003677">
    <property type="term" value="F:DNA binding"/>
    <property type="evidence" value="ECO:0007669"/>
    <property type="project" value="UniProtKB-KW"/>
</dbReference>
<dbReference type="Pfam" id="PF00170">
    <property type="entry name" value="bZIP_1"/>
    <property type="match status" value="1"/>
</dbReference>
<keyword evidence="4" id="KW-0804">Transcription</keyword>
<proteinExistence type="predicted"/>
<dbReference type="Proteomes" id="UP000016088">
    <property type="component" value="Unassembled WGS sequence"/>
</dbReference>
<dbReference type="PRINTS" id="PR00043">
    <property type="entry name" value="LEUZIPPRJUN"/>
</dbReference>
<dbReference type="SMART" id="SM00338">
    <property type="entry name" value="BRLZ"/>
    <property type="match status" value="1"/>
</dbReference>
<dbReference type="OrthoDB" id="295274at2759"/>
<dbReference type="SUPFAM" id="SSF57959">
    <property type="entry name" value="Leucine zipper domain"/>
    <property type="match status" value="1"/>
</dbReference>
<accession>S9PY30</accession>
<evidence type="ECO:0000256" key="3">
    <source>
        <dbReference type="ARBA" id="ARBA00023125"/>
    </source>
</evidence>
<feature type="region of interest" description="Disordered" evidence="6">
    <location>
        <begin position="135"/>
        <end position="255"/>
    </location>
</feature>
<evidence type="ECO:0000256" key="2">
    <source>
        <dbReference type="ARBA" id="ARBA00023015"/>
    </source>
</evidence>
<dbReference type="PROSITE" id="PS50217">
    <property type="entry name" value="BZIP"/>
    <property type="match status" value="1"/>
</dbReference>
<keyword evidence="3" id="KW-0238">DNA-binding</keyword>
<keyword evidence="9" id="KW-1185">Reference proteome</keyword>
<gene>
    <name evidence="8" type="ORF">SOCG_03202</name>
</gene>
<organism evidence="8 9">
    <name type="scientific">Schizosaccharomyces octosporus (strain yFS286)</name>
    <name type="common">Fission yeast</name>
    <name type="synonym">Octosporomyces octosporus</name>
    <dbReference type="NCBI Taxonomy" id="483514"/>
    <lineage>
        <taxon>Eukaryota</taxon>
        <taxon>Fungi</taxon>
        <taxon>Dikarya</taxon>
        <taxon>Ascomycota</taxon>
        <taxon>Taphrinomycotina</taxon>
        <taxon>Schizosaccharomycetes</taxon>
        <taxon>Schizosaccharomycetales</taxon>
        <taxon>Schizosaccharomycetaceae</taxon>
        <taxon>Schizosaccharomyces</taxon>
    </lineage>
</organism>
<dbReference type="CDD" id="cd14687">
    <property type="entry name" value="bZIP_ATF2"/>
    <property type="match status" value="1"/>
</dbReference>
<dbReference type="EMBL" id="KE503206">
    <property type="protein sequence ID" value="EPX73986.1"/>
    <property type="molecule type" value="Genomic_DNA"/>
</dbReference>
<dbReference type="RefSeq" id="XP_013017144.1">
    <property type="nucleotide sequence ID" value="XM_013161690.1"/>
</dbReference>
<dbReference type="InterPro" id="IPR004827">
    <property type="entry name" value="bZIP"/>
</dbReference>
<dbReference type="InterPro" id="IPR046347">
    <property type="entry name" value="bZIP_sf"/>
</dbReference>
<dbReference type="HOGENOM" id="CLU_806887_0_0_1"/>
<evidence type="ECO:0000256" key="4">
    <source>
        <dbReference type="ARBA" id="ARBA00023163"/>
    </source>
</evidence>
<evidence type="ECO:0000259" key="7">
    <source>
        <dbReference type="PROSITE" id="PS50217"/>
    </source>
</evidence>
<dbReference type="OMA" id="GSESFHP"/>
<reference evidence="8 9" key="1">
    <citation type="journal article" date="2011" name="Science">
        <title>Comparative functional genomics of the fission yeasts.</title>
        <authorList>
            <person name="Rhind N."/>
            <person name="Chen Z."/>
            <person name="Yassour M."/>
            <person name="Thompson D.A."/>
            <person name="Haas B.J."/>
            <person name="Habib N."/>
            <person name="Wapinski I."/>
            <person name="Roy S."/>
            <person name="Lin M.F."/>
            <person name="Heiman D.I."/>
            <person name="Young S.K."/>
            <person name="Furuya K."/>
            <person name="Guo Y."/>
            <person name="Pidoux A."/>
            <person name="Chen H.M."/>
            <person name="Robbertse B."/>
            <person name="Goldberg J.M."/>
            <person name="Aoki K."/>
            <person name="Bayne E.H."/>
            <person name="Berlin A.M."/>
            <person name="Desjardins C.A."/>
            <person name="Dobbs E."/>
            <person name="Dukaj L."/>
            <person name="Fan L."/>
            <person name="FitzGerald M.G."/>
            <person name="French C."/>
            <person name="Gujja S."/>
            <person name="Hansen K."/>
            <person name="Keifenheim D."/>
            <person name="Levin J.Z."/>
            <person name="Mosher R.A."/>
            <person name="Mueller C.A."/>
            <person name="Pfiffner J."/>
            <person name="Priest M."/>
            <person name="Russ C."/>
            <person name="Smialowska A."/>
            <person name="Swoboda P."/>
            <person name="Sykes S.M."/>
            <person name="Vaughn M."/>
            <person name="Vengrova S."/>
            <person name="Yoder R."/>
            <person name="Zeng Q."/>
            <person name="Allshire R."/>
            <person name="Baulcombe D."/>
            <person name="Birren B.W."/>
            <person name="Brown W."/>
            <person name="Ekwall K."/>
            <person name="Kellis M."/>
            <person name="Leatherwood J."/>
            <person name="Levin H."/>
            <person name="Margalit H."/>
            <person name="Martienssen R."/>
            <person name="Nieduszynski C.A."/>
            <person name="Spatafora J.W."/>
            <person name="Friedman N."/>
            <person name="Dalgaard J.Z."/>
            <person name="Baumann P."/>
            <person name="Niki H."/>
            <person name="Regev A."/>
            <person name="Nusbaum C."/>
        </authorList>
    </citation>
    <scope>NUCLEOTIDE SEQUENCE [LARGE SCALE GENOMIC DNA]</scope>
    <source>
        <strain evidence="9">yFS286</strain>
    </source>
</reference>
<dbReference type="Gene3D" id="1.20.5.170">
    <property type="match status" value="1"/>
</dbReference>
<feature type="compositionally biased region" description="Polar residues" evidence="6">
    <location>
        <begin position="157"/>
        <end position="176"/>
    </location>
</feature>
<evidence type="ECO:0000313" key="9">
    <source>
        <dbReference type="Proteomes" id="UP000016088"/>
    </source>
</evidence>
<dbReference type="PROSITE" id="PS00036">
    <property type="entry name" value="BZIP_BASIC"/>
    <property type="match status" value="1"/>
</dbReference>
<evidence type="ECO:0000313" key="8">
    <source>
        <dbReference type="EMBL" id="EPX73986.1"/>
    </source>
</evidence>
<dbReference type="GeneID" id="25032174"/>
<dbReference type="AlphaFoldDB" id="S9PY30"/>
<name>S9PY30_SCHOY</name>
<sequence>MDFANMYLGFDNLGSESFHPTNSSVHHNNNQFSFHPSMPGPGQPDMTPKTPVVTGDLGMYDMNGMSLQAMKAKEQFQMRTQNKYIPIVGDATLSSYQRSGMLSPGSKIPETVNLSDVSKAENYGEAAPLRSENVAPSLMGMSPSHMPLDPSLGIKSFQRTPSKAFSFDNGKNNSYPLISEDPSRLEPYSVHSPSYHESASVQSSFSNPATPQKQKALTPNSSEYGSPKQDLGNNPELKRSSRMRHSISSLEGDGAGKRKRFLERNRIAASKCRQKKKLWTQDLENSARIACEQSKALRSLVAQLREEVLCLKNQLLAHQDCGCEGIRQYLSSEAMGIMSALQKH</sequence>
<feature type="compositionally biased region" description="Polar residues" evidence="6">
    <location>
        <begin position="21"/>
        <end position="34"/>
    </location>
</feature>
<protein>
    <submittedName>
        <fullName evidence="8">Transcription factor Atf21</fullName>
    </submittedName>
</protein>
<dbReference type="InterPro" id="IPR002112">
    <property type="entry name" value="Leuzip_Jun"/>
</dbReference>
<keyword evidence="5" id="KW-0539">Nucleus</keyword>
<feature type="region of interest" description="Disordered" evidence="6">
    <location>
        <begin position="21"/>
        <end position="46"/>
    </location>
</feature>
<dbReference type="eggNOG" id="KOG1414">
    <property type="taxonomic scope" value="Eukaryota"/>
</dbReference>
<dbReference type="PANTHER" id="PTHR19304">
    <property type="entry name" value="CYCLIC-AMP RESPONSE ELEMENT BINDING PROTEIN"/>
    <property type="match status" value="1"/>
</dbReference>
<keyword evidence="2" id="KW-0805">Transcription regulation</keyword>
<dbReference type="GO" id="GO:0005634">
    <property type="term" value="C:nucleus"/>
    <property type="evidence" value="ECO:0007669"/>
    <property type="project" value="UniProtKB-SubCell"/>
</dbReference>
<feature type="compositionally biased region" description="Polar residues" evidence="6">
    <location>
        <begin position="191"/>
        <end position="224"/>
    </location>
</feature>
<evidence type="ECO:0000256" key="6">
    <source>
        <dbReference type="SAM" id="MobiDB-lite"/>
    </source>
</evidence>
<evidence type="ECO:0000256" key="5">
    <source>
        <dbReference type="ARBA" id="ARBA00023242"/>
    </source>
</evidence>
<dbReference type="VEuPathDB" id="FungiDB:SOCG_03202"/>
<comment type="subcellular location">
    <subcellularLocation>
        <location evidence="1">Nucleus</location>
    </subcellularLocation>
</comment>
<evidence type="ECO:0000256" key="1">
    <source>
        <dbReference type="ARBA" id="ARBA00004123"/>
    </source>
</evidence>
<dbReference type="InterPro" id="IPR051027">
    <property type="entry name" value="bZIP_transcription_factors"/>
</dbReference>
<dbReference type="GO" id="GO:0000981">
    <property type="term" value="F:DNA-binding transcription factor activity, RNA polymerase II-specific"/>
    <property type="evidence" value="ECO:0007669"/>
    <property type="project" value="UniProtKB-ARBA"/>
</dbReference>